<reference evidence="1 2" key="1">
    <citation type="submission" date="2019-04" db="EMBL/GenBank/DDBJ databases">
        <title>Mesorhizobium composti sp. nov., isolated from compost.</title>
        <authorList>
            <person name="Lin S.-Y."/>
            <person name="Hameed A."/>
            <person name="Hsieh Y.-T."/>
            <person name="Young C.-C."/>
        </authorList>
    </citation>
    <scope>NUCLEOTIDE SEQUENCE [LARGE SCALE GENOMIC DNA]</scope>
    <source>
        <strain evidence="1 2">CC-YTH430</strain>
    </source>
</reference>
<name>A0ABY2Q595_9HYPH</name>
<evidence type="ECO:0000313" key="2">
    <source>
        <dbReference type="Proteomes" id="UP000306441"/>
    </source>
</evidence>
<accession>A0ABY2Q595</accession>
<dbReference type="Proteomes" id="UP000306441">
    <property type="component" value="Unassembled WGS sequence"/>
</dbReference>
<proteinExistence type="predicted"/>
<gene>
    <name evidence="1" type="ORF">E6C48_12825</name>
</gene>
<comment type="caution">
    <text evidence="1">The sequence shown here is derived from an EMBL/GenBank/DDBJ whole genome shotgun (WGS) entry which is preliminary data.</text>
</comment>
<keyword evidence="2" id="KW-1185">Reference proteome</keyword>
<organism evidence="1 2">
    <name type="scientific">Ollibium composti</name>
    <dbReference type="NCBI Taxonomy" id="2675109"/>
    <lineage>
        <taxon>Bacteria</taxon>
        <taxon>Pseudomonadati</taxon>
        <taxon>Pseudomonadota</taxon>
        <taxon>Alphaproteobacteria</taxon>
        <taxon>Hyphomicrobiales</taxon>
        <taxon>Phyllobacteriaceae</taxon>
        <taxon>Ollibium</taxon>
    </lineage>
</organism>
<protein>
    <submittedName>
        <fullName evidence="1">Uncharacterized protein</fullName>
    </submittedName>
</protein>
<evidence type="ECO:0000313" key="1">
    <source>
        <dbReference type="EMBL" id="THF56598.1"/>
    </source>
</evidence>
<dbReference type="EMBL" id="SSNY01000007">
    <property type="protein sequence ID" value="THF56598.1"/>
    <property type="molecule type" value="Genomic_DNA"/>
</dbReference>
<sequence length="138" mass="15392">MSNGLCRPHRRPPGRLIVDEHARSFGRGETVWHYVRALARKLETLRNGAPFRNWPLPSATEKVRRKLKDADDGDRQMVAIPATVVSDGIEAIEMACQEALDQNVCSLAVILSILAHRRDPAPAMTVLTPDAVRLKHEP</sequence>